<dbReference type="PANTHER" id="PTHR43566">
    <property type="entry name" value="CONSERVED PROTEIN"/>
    <property type="match status" value="1"/>
</dbReference>
<dbReference type="InterPro" id="IPR025420">
    <property type="entry name" value="DUF4143"/>
</dbReference>
<evidence type="ECO:0000313" key="3">
    <source>
        <dbReference type="EMBL" id="HIR63231.1"/>
    </source>
</evidence>
<proteinExistence type="predicted"/>
<dbReference type="InterPro" id="IPR041682">
    <property type="entry name" value="AAA_14"/>
</dbReference>
<gene>
    <name evidence="3" type="ORF">IAC94_06895</name>
</gene>
<protein>
    <submittedName>
        <fullName evidence="3">ATP-binding protein</fullName>
    </submittedName>
</protein>
<evidence type="ECO:0000259" key="2">
    <source>
        <dbReference type="Pfam" id="PF13635"/>
    </source>
</evidence>
<feature type="domain" description="AAA" evidence="1">
    <location>
        <begin position="21"/>
        <end position="133"/>
    </location>
</feature>
<dbReference type="Pfam" id="PF13635">
    <property type="entry name" value="DUF4143"/>
    <property type="match status" value="1"/>
</dbReference>
<dbReference type="AlphaFoldDB" id="A0A9D1J6T5"/>
<comment type="caution">
    <text evidence="3">The sequence shown here is derived from an EMBL/GenBank/DDBJ whole genome shotgun (WGS) entry which is preliminary data.</text>
</comment>
<reference evidence="3" key="1">
    <citation type="submission" date="2020-10" db="EMBL/GenBank/DDBJ databases">
        <authorList>
            <person name="Gilroy R."/>
        </authorList>
    </citation>
    <scope>NUCLEOTIDE SEQUENCE</scope>
    <source>
        <strain evidence="3">ChiHjej13B12-12457</strain>
    </source>
</reference>
<keyword evidence="3" id="KW-0067">ATP-binding</keyword>
<dbReference type="Proteomes" id="UP000886744">
    <property type="component" value="Unassembled WGS sequence"/>
</dbReference>
<dbReference type="GO" id="GO:0005524">
    <property type="term" value="F:ATP binding"/>
    <property type="evidence" value="ECO:0007669"/>
    <property type="project" value="UniProtKB-KW"/>
</dbReference>
<keyword evidence="3" id="KW-0547">Nucleotide-binding</keyword>
<dbReference type="PANTHER" id="PTHR43566:SF1">
    <property type="entry name" value="AAA+ ATPASE DOMAIN-CONTAINING PROTEIN"/>
    <property type="match status" value="1"/>
</dbReference>
<evidence type="ECO:0000259" key="1">
    <source>
        <dbReference type="Pfam" id="PF13173"/>
    </source>
</evidence>
<sequence length="419" mass="47295">MDKYLKRIIESQIERKMKSSGAVLIAGPKFCGKTTTALRFAKSVRKLSTESAINLAQLEPSATLEGEKPRLIDEWQTVPQIWDEVRNYVDEHPGFGQFLLTGSSTPEDKTRIHHSGAGRIVPIKMRPMSLFESLESNGQVSIGELFRNPDSNVFCENSSHSLRKTAFLLCRGGWPQSIVNDEEVALDITSNYYEGLFNFETSHNEKFRNKSPEILKMILRSYARKISTEAPVTTIIQDIIRSNNRNSFDTKTYEDYMDALKDLYIIEDILAWNPNIRSKAAIRSTPTRHFVDTSIACCAIHISPDDLMKDFNSFGLFFEDMVIRDLVVYSGSLKGEIRHYRDSNGLECDAVIHLPDGTWAAVEAKLGGDRLIEEGAKNLLKLKAIVEKEPAFMMIVTATGPAYRRPDGIYIAPLNCLRD</sequence>
<evidence type="ECO:0000313" key="4">
    <source>
        <dbReference type="Proteomes" id="UP000886744"/>
    </source>
</evidence>
<accession>A0A9D1J6T5</accession>
<dbReference type="Pfam" id="PF13173">
    <property type="entry name" value="AAA_14"/>
    <property type="match status" value="1"/>
</dbReference>
<name>A0A9D1J6T5_9BACT</name>
<reference evidence="3" key="2">
    <citation type="journal article" date="2021" name="PeerJ">
        <title>Extensive microbial diversity within the chicken gut microbiome revealed by metagenomics and culture.</title>
        <authorList>
            <person name="Gilroy R."/>
            <person name="Ravi A."/>
            <person name="Getino M."/>
            <person name="Pursley I."/>
            <person name="Horton D.L."/>
            <person name="Alikhan N.F."/>
            <person name="Baker D."/>
            <person name="Gharbi K."/>
            <person name="Hall N."/>
            <person name="Watson M."/>
            <person name="Adriaenssens E.M."/>
            <person name="Foster-Nyarko E."/>
            <person name="Jarju S."/>
            <person name="Secka A."/>
            <person name="Antonio M."/>
            <person name="Oren A."/>
            <person name="Chaudhuri R.R."/>
            <person name="La Ragione R."/>
            <person name="Hildebrand F."/>
            <person name="Pallen M.J."/>
        </authorList>
    </citation>
    <scope>NUCLEOTIDE SEQUENCE</scope>
    <source>
        <strain evidence="3">ChiHjej13B12-12457</strain>
    </source>
</reference>
<dbReference type="InterPro" id="IPR027417">
    <property type="entry name" value="P-loop_NTPase"/>
</dbReference>
<dbReference type="SUPFAM" id="SSF52540">
    <property type="entry name" value="P-loop containing nucleoside triphosphate hydrolases"/>
    <property type="match status" value="1"/>
</dbReference>
<dbReference type="EMBL" id="DVHI01000084">
    <property type="protein sequence ID" value="HIR63231.1"/>
    <property type="molecule type" value="Genomic_DNA"/>
</dbReference>
<organism evidence="3 4">
    <name type="scientific">Candidatus Coprenecus avistercoris</name>
    <dbReference type="NCBI Taxonomy" id="2840730"/>
    <lineage>
        <taxon>Bacteria</taxon>
        <taxon>Pseudomonadati</taxon>
        <taxon>Bacteroidota</taxon>
        <taxon>Bacteroidia</taxon>
        <taxon>Bacteroidales</taxon>
        <taxon>Rikenellaceae</taxon>
        <taxon>Rikenellaceae incertae sedis</taxon>
        <taxon>Candidatus Coprenecus</taxon>
    </lineage>
</organism>
<feature type="domain" description="DUF4143" evidence="2">
    <location>
        <begin position="208"/>
        <end position="366"/>
    </location>
</feature>